<proteinExistence type="predicted"/>
<keyword evidence="4" id="KW-1185">Reference proteome</keyword>
<feature type="transmembrane region" description="Helical" evidence="1">
    <location>
        <begin position="228"/>
        <end position="245"/>
    </location>
</feature>
<gene>
    <name evidence="3" type="ORF">HMPREF1991_02488</name>
</gene>
<keyword evidence="1" id="KW-1133">Transmembrane helix</keyword>
<dbReference type="Pfam" id="PF01757">
    <property type="entry name" value="Acyl_transf_3"/>
    <property type="match status" value="1"/>
</dbReference>
<dbReference type="InterPro" id="IPR002656">
    <property type="entry name" value="Acyl_transf_3_dom"/>
</dbReference>
<dbReference type="GO" id="GO:0016747">
    <property type="term" value="F:acyltransferase activity, transferring groups other than amino-acyl groups"/>
    <property type="evidence" value="ECO:0007669"/>
    <property type="project" value="InterPro"/>
</dbReference>
<dbReference type="PATRIC" id="fig|1122985.7.peg.2576"/>
<dbReference type="AlphaFoldDB" id="A0A069QFJ9"/>
<feature type="transmembrane region" description="Helical" evidence="1">
    <location>
        <begin position="104"/>
        <end position="123"/>
    </location>
</feature>
<name>A0A069QFJ9_HOYLO</name>
<keyword evidence="1" id="KW-0472">Membrane</keyword>
<feature type="transmembrane region" description="Helical" evidence="1">
    <location>
        <begin position="281"/>
        <end position="301"/>
    </location>
</feature>
<organism evidence="3 4">
    <name type="scientific">Hoylesella loescheii DSM 19665 = JCM 12249 = ATCC 15930</name>
    <dbReference type="NCBI Taxonomy" id="1122985"/>
    <lineage>
        <taxon>Bacteria</taxon>
        <taxon>Pseudomonadati</taxon>
        <taxon>Bacteroidota</taxon>
        <taxon>Bacteroidia</taxon>
        <taxon>Bacteroidales</taxon>
        <taxon>Prevotellaceae</taxon>
        <taxon>Hoylesella</taxon>
    </lineage>
</organism>
<reference evidence="3 4" key="1">
    <citation type="submission" date="2013-08" db="EMBL/GenBank/DDBJ databases">
        <authorList>
            <person name="Weinstock G."/>
            <person name="Sodergren E."/>
            <person name="Wylie T."/>
            <person name="Fulton L."/>
            <person name="Fulton R."/>
            <person name="Fronick C."/>
            <person name="O'Laughlin M."/>
            <person name="Godfrey J."/>
            <person name="Miner T."/>
            <person name="Herter B."/>
            <person name="Appelbaum E."/>
            <person name="Cordes M."/>
            <person name="Lek S."/>
            <person name="Wollam A."/>
            <person name="Pepin K.H."/>
            <person name="Palsikar V.B."/>
            <person name="Mitreva M."/>
            <person name="Wilson R.K."/>
        </authorList>
    </citation>
    <scope>NUCLEOTIDE SEQUENCE [LARGE SCALE GENOMIC DNA]</scope>
    <source>
        <strain evidence="3 4">ATCC 15930</strain>
    </source>
</reference>
<evidence type="ECO:0000313" key="4">
    <source>
        <dbReference type="Proteomes" id="UP000027442"/>
    </source>
</evidence>
<feature type="transmembrane region" description="Helical" evidence="1">
    <location>
        <begin position="200"/>
        <end position="221"/>
    </location>
</feature>
<feature type="transmembrane region" description="Helical" evidence="1">
    <location>
        <begin position="58"/>
        <end position="84"/>
    </location>
</feature>
<keyword evidence="1" id="KW-0812">Transmembrane</keyword>
<protein>
    <recommendedName>
        <fullName evidence="2">Acyltransferase 3 domain-containing protein</fullName>
    </recommendedName>
</protein>
<feature type="transmembrane region" description="Helical" evidence="1">
    <location>
        <begin position="251"/>
        <end position="269"/>
    </location>
</feature>
<evidence type="ECO:0000259" key="2">
    <source>
        <dbReference type="Pfam" id="PF01757"/>
    </source>
</evidence>
<feature type="transmembrane region" description="Helical" evidence="1">
    <location>
        <begin position="313"/>
        <end position="333"/>
    </location>
</feature>
<comment type="caution">
    <text evidence="3">The sequence shown here is derived from an EMBL/GenBank/DDBJ whole genome shotgun (WGS) entry which is preliminary data.</text>
</comment>
<sequence>MCGKIHVKSTMQNNVSRFETNMLKGVAIIMMLWLHLFLKESDMGNYTDLNLANGKPLAYFLTRLCTPVSFFLILSGYGLTYLYYNNRLSPRTQLSRLLKLYIHYWWVLLVFVPIGMFVKPGRYPGTITDVVLNLLSWRHNYNFETWFLLPYALISLSALYILKVVDKIGLKWAVATAFILYLASSYLFSRYGSFVYSQQAIVLLVEYTQFLFSIVLGVVLFRSKSLKLGVRGLFVYIVLLFLLILRCLLPTAALAPIYSFLVILIVLRLPMPSVAKRILSYLGDYSMIVWLSHTFFCYYLFHDFIYDFKYPLAIFIVLMVISLFVGIVIRYLAKKTIEWLRI</sequence>
<dbReference type="EMBL" id="JNGW01000106">
    <property type="protein sequence ID" value="KDR51467.1"/>
    <property type="molecule type" value="Genomic_DNA"/>
</dbReference>
<feature type="transmembrane region" description="Helical" evidence="1">
    <location>
        <begin position="21"/>
        <end position="38"/>
    </location>
</feature>
<dbReference type="Proteomes" id="UP000027442">
    <property type="component" value="Unassembled WGS sequence"/>
</dbReference>
<dbReference type="HOGENOM" id="CLU_061965_0_0_10"/>
<accession>A0A069QFJ9</accession>
<dbReference type="eggNOG" id="COG1835">
    <property type="taxonomic scope" value="Bacteria"/>
</dbReference>
<feature type="transmembrane region" description="Helical" evidence="1">
    <location>
        <begin position="169"/>
        <end position="188"/>
    </location>
</feature>
<evidence type="ECO:0000256" key="1">
    <source>
        <dbReference type="SAM" id="Phobius"/>
    </source>
</evidence>
<feature type="domain" description="Acyltransferase 3" evidence="2">
    <location>
        <begin position="21"/>
        <end position="330"/>
    </location>
</feature>
<feature type="transmembrane region" description="Helical" evidence="1">
    <location>
        <begin position="143"/>
        <end position="162"/>
    </location>
</feature>
<evidence type="ECO:0000313" key="3">
    <source>
        <dbReference type="EMBL" id="KDR51467.1"/>
    </source>
</evidence>